<dbReference type="RefSeq" id="WP_123185633.1">
    <property type="nucleotide sequence ID" value="NZ_JACHYA010000005.1"/>
</dbReference>
<sequence length="565" mass="63355">MHPAEEYARNVVAGTLEAPHVDAAPASLAPKYVRKQCAEFLDMWDGNSEKYVIDKGKLARIGNVLSVLVMAKGPRRGRPIAEALAGFQWLIIAALMCAVHRDDPTKRRYETALLEICRKNGKTFIVAVLLILLFYFEPPWSRFFSVAPDGDLAREIKKALDPLISVNEKALQGDLVNRRDWIRSEKMNTEYRPLNYSTNRMDGKEPNVFLADEIGALSTNYPIEAMRSGQLLVRNPLGFCISTKYPTSSNPLEDEVEIAKQVLDGVIDDDRTFSLLYEPDEPDKWMTDDAVMAQGNPLALEIEKVWDALGSKRAKAMANEHLRENFLTKHCNICYQGIGTESYVSIDKLKKCQEANVSPRGERVYVGVDLAMTSDNCAVSLAWRDSEGRLCAKSCAFFPADRIDDKSKLEKVDYRLMTENGWCVPCGDMVVSYADIEEYVSETERREGCEVVKLGFDRYNCRSSAQKWDALGIECIEVQQHSSVLHAPTKLVAEAVEGGTFRFGRNDLLVANFANAKCTYDTNLNRYINKKKSSGKIDMVAALLNAVCLLQQDEIDGEGDFIVQC</sequence>
<dbReference type="PANTHER" id="PTHR41287:SF1">
    <property type="entry name" value="PROTEIN YMFN"/>
    <property type="match status" value="1"/>
</dbReference>
<feature type="domain" description="Terminase large subunit-like ATPase" evidence="1">
    <location>
        <begin position="101"/>
        <end position="260"/>
    </location>
</feature>
<gene>
    <name evidence="3" type="ORF">FHR31_001620</name>
</gene>
<dbReference type="Gene3D" id="3.40.50.300">
    <property type="entry name" value="P-loop containing nucleotide triphosphate hydrolases"/>
    <property type="match status" value="1"/>
</dbReference>
<protein>
    <submittedName>
        <fullName evidence="3">Phage terminase large subunit-like protein</fullName>
    </submittedName>
</protein>
<dbReference type="InterPro" id="IPR005021">
    <property type="entry name" value="Terminase_largesu-like"/>
</dbReference>
<dbReference type="GeneID" id="93356936"/>
<reference evidence="3 4" key="1">
    <citation type="submission" date="2020-08" db="EMBL/GenBank/DDBJ databases">
        <title>Sequencing the genomes of 1000 actinobacteria strains.</title>
        <authorList>
            <person name="Klenk H.-P."/>
        </authorList>
    </citation>
    <scope>NUCLEOTIDE SEQUENCE [LARGE SCALE GENOMIC DNA]</scope>
    <source>
        <strain evidence="3 4">DSM 22242</strain>
    </source>
</reference>
<proteinExistence type="predicted"/>
<comment type="caution">
    <text evidence="3">The sequence shown here is derived from an EMBL/GenBank/DDBJ whole genome shotgun (WGS) entry which is preliminary data.</text>
</comment>
<dbReference type="InterPro" id="IPR027417">
    <property type="entry name" value="P-loop_NTPase"/>
</dbReference>
<organism evidence="3 4">
    <name type="scientific">Parvibacter caecicola</name>
    <dbReference type="NCBI Taxonomy" id="747645"/>
    <lineage>
        <taxon>Bacteria</taxon>
        <taxon>Bacillati</taxon>
        <taxon>Actinomycetota</taxon>
        <taxon>Coriobacteriia</taxon>
        <taxon>Coriobacteriales</taxon>
        <taxon>Coriobacteriaceae</taxon>
        <taxon>Parvibacter</taxon>
    </lineage>
</organism>
<feature type="domain" description="Terminase large subunit-like endonuclease" evidence="2">
    <location>
        <begin position="267"/>
        <end position="552"/>
    </location>
</feature>
<evidence type="ECO:0000259" key="2">
    <source>
        <dbReference type="Pfam" id="PF20441"/>
    </source>
</evidence>
<dbReference type="EMBL" id="JACHYA010000005">
    <property type="protein sequence ID" value="MBB3171794.1"/>
    <property type="molecule type" value="Genomic_DNA"/>
</dbReference>
<dbReference type="PANTHER" id="PTHR41287">
    <property type="match status" value="1"/>
</dbReference>
<dbReference type="AlphaFoldDB" id="A0A7W5GQT6"/>
<accession>A0A7W5GQT6</accession>
<dbReference type="InterPro" id="IPR046461">
    <property type="entry name" value="TerL_ATPase"/>
</dbReference>
<dbReference type="GO" id="GO:0004519">
    <property type="term" value="F:endonuclease activity"/>
    <property type="evidence" value="ECO:0007669"/>
    <property type="project" value="InterPro"/>
</dbReference>
<evidence type="ECO:0000259" key="1">
    <source>
        <dbReference type="Pfam" id="PF03354"/>
    </source>
</evidence>
<dbReference type="InterPro" id="IPR046462">
    <property type="entry name" value="TerL_nuclease"/>
</dbReference>
<name>A0A7W5GQT6_9ACTN</name>
<dbReference type="Pfam" id="PF20441">
    <property type="entry name" value="TerL_nuclease"/>
    <property type="match status" value="1"/>
</dbReference>
<evidence type="ECO:0000313" key="3">
    <source>
        <dbReference type="EMBL" id="MBB3171794.1"/>
    </source>
</evidence>
<evidence type="ECO:0000313" key="4">
    <source>
        <dbReference type="Proteomes" id="UP000530850"/>
    </source>
</evidence>
<dbReference type="Pfam" id="PF03354">
    <property type="entry name" value="TerL_ATPase"/>
    <property type="match status" value="1"/>
</dbReference>
<dbReference type="Proteomes" id="UP000530850">
    <property type="component" value="Unassembled WGS sequence"/>
</dbReference>